<feature type="compositionally biased region" description="Pro residues" evidence="1">
    <location>
        <begin position="324"/>
        <end position="336"/>
    </location>
</feature>
<feature type="region of interest" description="Disordered" evidence="1">
    <location>
        <begin position="296"/>
        <end position="381"/>
    </location>
</feature>
<organism evidence="2 3">
    <name type="scientific">Cymbomonas tetramitiformis</name>
    <dbReference type="NCBI Taxonomy" id="36881"/>
    <lineage>
        <taxon>Eukaryota</taxon>
        <taxon>Viridiplantae</taxon>
        <taxon>Chlorophyta</taxon>
        <taxon>Pyramimonadophyceae</taxon>
        <taxon>Pyramimonadales</taxon>
        <taxon>Pyramimonadaceae</taxon>
        <taxon>Cymbomonas</taxon>
    </lineage>
</organism>
<feature type="region of interest" description="Disordered" evidence="1">
    <location>
        <begin position="222"/>
        <end position="261"/>
    </location>
</feature>
<feature type="compositionally biased region" description="Gly residues" evidence="1">
    <location>
        <begin position="154"/>
        <end position="163"/>
    </location>
</feature>
<dbReference type="EMBL" id="LGRX02010183">
    <property type="protein sequence ID" value="KAK3270809.1"/>
    <property type="molecule type" value="Genomic_DNA"/>
</dbReference>
<name>A0AAE0G3A1_9CHLO</name>
<comment type="caution">
    <text evidence="2">The sequence shown here is derived from an EMBL/GenBank/DDBJ whole genome shotgun (WGS) entry which is preliminary data.</text>
</comment>
<evidence type="ECO:0000313" key="3">
    <source>
        <dbReference type="Proteomes" id="UP001190700"/>
    </source>
</evidence>
<feature type="compositionally biased region" description="Basic and acidic residues" evidence="1">
    <location>
        <begin position="363"/>
        <end position="372"/>
    </location>
</feature>
<protein>
    <submittedName>
        <fullName evidence="2">Uncharacterized protein</fullName>
    </submittedName>
</protein>
<feature type="region of interest" description="Disordered" evidence="1">
    <location>
        <begin position="89"/>
        <end position="131"/>
    </location>
</feature>
<sequence>MLGQALGCRLGQALVDRCSGRALGAGLDKHSWTDARAGPWVQAWTSARGQMLGQALGCRLGQALVDRCSGRALGAGLDKHSWTDARAGPWAADENSTEAENQTETAPKTQAPTPGSPSAVDASSEESADAMEDAAAAVALVYPAASTNSKKGGHGNSHGGGRSGSSRHKAFQTAKVLGTPSASSRTFMQAQRLGWMATFEREAQAEAHAVLGTYADNATASRNASGKAWAEDDETQPTSSPKVPKPDEPEKPAALGIDALSPKRWGKMTSVLSRKDNLMRMNHTAEIKAIDDHCKQTMDPNYMPPVIPAVKHDKHDKHPKPKKAMPPSPSPPPPSTAKPSTQTRPRLTSSNGSDPHRASVSSEEGRRGEVQQRDGGALPER</sequence>
<dbReference type="Proteomes" id="UP001190700">
    <property type="component" value="Unassembled WGS sequence"/>
</dbReference>
<feature type="compositionally biased region" description="Polar residues" evidence="1">
    <location>
        <begin position="340"/>
        <end position="353"/>
    </location>
</feature>
<accession>A0AAE0G3A1</accession>
<feature type="region of interest" description="Disordered" evidence="1">
    <location>
        <begin position="146"/>
        <end position="183"/>
    </location>
</feature>
<evidence type="ECO:0000313" key="2">
    <source>
        <dbReference type="EMBL" id="KAK3270809.1"/>
    </source>
</evidence>
<proteinExistence type="predicted"/>
<gene>
    <name evidence="2" type="ORF">CYMTET_20812</name>
</gene>
<keyword evidence="3" id="KW-1185">Reference proteome</keyword>
<evidence type="ECO:0000256" key="1">
    <source>
        <dbReference type="SAM" id="MobiDB-lite"/>
    </source>
</evidence>
<feature type="compositionally biased region" description="Polar residues" evidence="1">
    <location>
        <begin position="98"/>
        <end position="113"/>
    </location>
</feature>
<reference evidence="2 3" key="1">
    <citation type="journal article" date="2015" name="Genome Biol. Evol.">
        <title>Comparative Genomics of a Bacterivorous Green Alga Reveals Evolutionary Causalities and Consequences of Phago-Mixotrophic Mode of Nutrition.</title>
        <authorList>
            <person name="Burns J.A."/>
            <person name="Paasch A."/>
            <person name="Narechania A."/>
            <person name="Kim E."/>
        </authorList>
    </citation>
    <scope>NUCLEOTIDE SEQUENCE [LARGE SCALE GENOMIC DNA]</scope>
    <source>
        <strain evidence="2 3">PLY_AMNH</strain>
    </source>
</reference>
<feature type="compositionally biased region" description="Basic residues" evidence="1">
    <location>
        <begin position="312"/>
        <end position="323"/>
    </location>
</feature>
<dbReference type="AlphaFoldDB" id="A0AAE0G3A1"/>